<dbReference type="NCBIfam" id="TIGR02821">
    <property type="entry name" value="fghA_ester_D"/>
    <property type="match status" value="1"/>
</dbReference>
<keyword evidence="3 7" id="KW-0719">Serine esterase</keyword>
<organism evidence="8 9">
    <name type="scientific">Rhodocista pekingensis</name>
    <dbReference type="NCBI Taxonomy" id="201185"/>
    <lineage>
        <taxon>Bacteria</taxon>
        <taxon>Pseudomonadati</taxon>
        <taxon>Pseudomonadota</taxon>
        <taxon>Alphaproteobacteria</taxon>
        <taxon>Rhodospirillales</taxon>
        <taxon>Azospirillaceae</taxon>
        <taxon>Rhodocista</taxon>
    </lineage>
</organism>
<comment type="similarity">
    <text evidence="1 7">Belongs to the esterase D family.</text>
</comment>
<dbReference type="SUPFAM" id="SSF53474">
    <property type="entry name" value="alpha/beta-Hydrolases"/>
    <property type="match status" value="1"/>
</dbReference>
<evidence type="ECO:0000256" key="7">
    <source>
        <dbReference type="RuleBase" id="RU363068"/>
    </source>
</evidence>
<dbReference type="Pfam" id="PF00756">
    <property type="entry name" value="Esterase"/>
    <property type="match status" value="1"/>
</dbReference>
<evidence type="ECO:0000256" key="4">
    <source>
        <dbReference type="ARBA" id="ARBA00022801"/>
    </source>
</evidence>
<keyword evidence="9" id="KW-1185">Reference proteome</keyword>
<protein>
    <recommendedName>
        <fullName evidence="2 6">S-formylglutathione hydrolase</fullName>
        <ecNumber evidence="2 6">3.1.2.12</ecNumber>
    </recommendedName>
</protein>
<evidence type="ECO:0000313" key="9">
    <source>
        <dbReference type="Proteomes" id="UP001596456"/>
    </source>
</evidence>
<dbReference type="Proteomes" id="UP001596456">
    <property type="component" value="Unassembled WGS sequence"/>
</dbReference>
<name>A0ABW2KZ50_9PROT</name>
<dbReference type="InterPro" id="IPR029058">
    <property type="entry name" value="AB_hydrolase_fold"/>
</dbReference>
<comment type="catalytic activity">
    <reaction evidence="5 7">
        <text>S-formylglutathione + H2O = formate + glutathione + H(+)</text>
        <dbReference type="Rhea" id="RHEA:14961"/>
        <dbReference type="ChEBI" id="CHEBI:15377"/>
        <dbReference type="ChEBI" id="CHEBI:15378"/>
        <dbReference type="ChEBI" id="CHEBI:15740"/>
        <dbReference type="ChEBI" id="CHEBI:57688"/>
        <dbReference type="ChEBI" id="CHEBI:57925"/>
        <dbReference type="EC" id="3.1.2.12"/>
    </reaction>
</comment>
<evidence type="ECO:0000256" key="3">
    <source>
        <dbReference type="ARBA" id="ARBA00022487"/>
    </source>
</evidence>
<proteinExistence type="inferred from homology"/>
<evidence type="ECO:0000256" key="5">
    <source>
        <dbReference type="ARBA" id="ARBA00047590"/>
    </source>
</evidence>
<keyword evidence="4 7" id="KW-0378">Hydrolase</keyword>
<dbReference type="Gene3D" id="3.40.50.1820">
    <property type="entry name" value="alpha/beta hydrolase"/>
    <property type="match status" value="1"/>
</dbReference>
<dbReference type="PANTHER" id="PTHR10061:SF0">
    <property type="entry name" value="S-FORMYLGLUTATHIONE HYDROLASE"/>
    <property type="match status" value="1"/>
</dbReference>
<gene>
    <name evidence="8" type="primary">fghA</name>
    <name evidence="8" type="ORF">ACFQPS_19475</name>
</gene>
<dbReference type="GO" id="GO:0018738">
    <property type="term" value="F:S-formylglutathione hydrolase activity"/>
    <property type="evidence" value="ECO:0007669"/>
    <property type="project" value="UniProtKB-EC"/>
</dbReference>
<sequence>MTGASMTVETISRHRCFGGIQGIHRHVSAETGTPMRFSVFVPPQAEHGPVPVLWFLSGLTCTEENFTVKAGAQRVAAELGLMLVAPDTSPRGDGVPDDPQGAYDFGLGAGFYVDAVQDPWARHYRMYSYITRELPQVLASAFPVDRTRQGISGHSMGGHGALTIALKNPGRFRSVSAFAPIAAPMACPWGEKALGRYLGPDRRDWRAYDACALIEDGHRLEALLVDQGGADQFLETQLRPDLLEAACAGAGIPLTLRRQPGYDHSYYFIASFMEDHLRWHAARLTERG</sequence>
<comment type="function">
    <text evidence="7">Serine hydrolase involved in the detoxification of formaldehyde.</text>
</comment>
<evidence type="ECO:0000313" key="8">
    <source>
        <dbReference type="EMBL" id="MFC7335358.1"/>
    </source>
</evidence>
<dbReference type="EMBL" id="JBHTCM010000028">
    <property type="protein sequence ID" value="MFC7335358.1"/>
    <property type="molecule type" value="Genomic_DNA"/>
</dbReference>
<evidence type="ECO:0000256" key="2">
    <source>
        <dbReference type="ARBA" id="ARBA00012479"/>
    </source>
</evidence>
<reference evidence="9" key="1">
    <citation type="journal article" date="2019" name="Int. J. Syst. Evol. Microbiol.">
        <title>The Global Catalogue of Microorganisms (GCM) 10K type strain sequencing project: providing services to taxonomists for standard genome sequencing and annotation.</title>
        <authorList>
            <consortium name="The Broad Institute Genomics Platform"/>
            <consortium name="The Broad Institute Genome Sequencing Center for Infectious Disease"/>
            <person name="Wu L."/>
            <person name="Ma J."/>
        </authorList>
    </citation>
    <scope>NUCLEOTIDE SEQUENCE [LARGE SCALE GENOMIC DNA]</scope>
    <source>
        <strain evidence="9">CGMCC 1.16275</strain>
    </source>
</reference>
<dbReference type="InterPro" id="IPR014186">
    <property type="entry name" value="S-formylglutathione_hydrol"/>
</dbReference>
<accession>A0ABW2KZ50</accession>
<dbReference type="InterPro" id="IPR000801">
    <property type="entry name" value="Esterase-like"/>
</dbReference>
<evidence type="ECO:0000256" key="6">
    <source>
        <dbReference type="NCBIfam" id="TIGR02821"/>
    </source>
</evidence>
<evidence type="ECO:0000256" key="1">
    <source>
        <dbReference type="ARBA" id="ARBA00005622"/>
    </source>
</evidence>
<dbReference type="EC" id="3.1.2.12" evidence="2 6"/>
<comment type="caution">
    <text evidence="8">The sequence shown here is derived from an EMBL/GenBank/DDBJ whole genome shotgun (WGS) entry which is preliminary data.</text>
</comment>
<dbReference type="PANTHER" id="PTHR10061">
    <property type="entry name" value="S-FORMYLGLUTATHIONE HYDROLASE"/>
    <property type="match status" value="1"/>
</dbReference>